<evidence type="ECO:0000313" key="2">
    <source>
        <dbReference type="Proteomes" id="UP000003778"/>
    </source>
</evidence>
<protein>
    <submittedName>
        <fullName evidence="1">Uncharacterized protein</fullName>
    </submittedName>
</protein>
<sequence>MKHIFNKFVTRFKLFLYKQQTAPKSAVCFAFVFYCCIRA</sequence>
<gene>
    <name evidence="1" type="ORF">HMPREF1119_0637</name>
</gene>
<evidence type="ECO:0000313" key="1">
    <source>
        <dbReference type="EMBL" id="EIJ31699.1"/>
    </source>
</evidence>
<reference evidence="1 2" key="1">
    <citation type="submission" date="2012-04" db="EMBL/GenBank/DDBJ databases">
        <authorList>
            <person name="Durkin A.S."/>
            <person name="McCorrison J."/>
            <person name="Torralba M."/>
            <person name="Gillis M."/>
            <person name="Methe B."/>
            <person name="Sutton G."/>
            <person name="Nelson K.E."/>
        </authorList>
    </citation>
    <scope>NUCLEOTIDE SEQUENCE [LARGE SCALE GENOMIC DNA]</scope>
    <source>
        <strain evidence="1 2">HK2019</strain>
    </source>
</reference>
<organism evidence="1 2">
    <name type="scientific">Haemophilus parainfluenzae HK2019</name>
    <dbReference type="NCBI Taxonomy" id="1095746"/>
    <lineage>
        <taxon>Bacteria</taxon>
        <taxon>Pseudomonadati</taxon>
        <taxon>Pseudomonadota</taxon>
        <taxon>Gammaproteobacteria</taxon>
        <taxon>Pasteurellales</taxon>
        <taxon>Pasteurellaceae</taxon>
        <taxon>Haemophilus</taxon>
    </lineage>
</organism>
<name>A0ABP2NZY3_HAEPA</name>
<dbReference type="Proteomes" id="UP000003778">
    <property type="component" value="Unassembled WGS sequence"/>
</dbReference>
<dbReference type="EMBL" id="AJTC01000007">
    <property type="protein sequence ID" value="EIJ31699.1"/>
    <property type="molecule type" value="Genomic_DNA"/>
</dbReference>
<keyword evidence="2" id="KW-1185">Reference proteome</keyword>
<proteinExistence type="predicted"/>
<accession>A0ABP2NZY3</accession>
<comment type="caution">
    <text evidence="1">The sequence shown here is derived from an EMBL/GenBank/DDBJ whole genome shotgun (WGS) entry which is preliminary data.</text>
</comment>